<dbReference type="RefSeq" id="WP_247810939.1">
    <property type="nucleotide sequence ID" value="NZ_CP095855.1"/>
</dbReference>
<evidence type="ECO:0000256" key="1">
    <source>
        <dbReference type="SAM" id="SignalP"/>
    </source>
</evidence>
<organism evidence="2 3">
    <name type="scientific">Chitinophaga filiformis</name>
    <name type="common">Myxococcus filiformis</name>
    <name type="synonym">Flexibacter filiformis</name>
    <dbReference type="NCBI Taxonomy" id="104663"/>
    <lineage>
        <taxon>Bacteria</taxon>
        <taxon>Pseudomonadati</taxon>
        <taxon>Bacteroidota</taxon>
        <taxon>Chitinophagia</taxon>
        <taxon>Chitinophagales</taxon>
        <taxon>Chitinophagaceae</taxon>
        <taxon>Chitinophaga</taxon>
    </lineage>
</organism>
<gene>
    <name evidence="2" type="ORF">MYF79_26670</name>
</gene>
<dbReference type="Proteomes" id="UP000830198">
    <property type="component" value="Chromosome"/>
</dbReference>
<feature type="signal peptide" evidence="1">
    <location>
        <begin position="1"/>
        <end position="21"/>
    </location>
</feature>
<dbReference type="EMBL" id="CP095855">
    <property type="protein sequence ID" value="UPK68545.1"/>
    <property type="molecule type" value="Genomic_DNA"/>
</dbReference>
<evidence type="ECO:0000313" key="3">
    <source>
        <dbReference type="Proteomes" id="UP000830198"/>
    </source>
</evidence>
<evidence type="ECO:0000313" key="2">
    <source>
        <dbReference type="EMBL" id="UPK68545.1"/>
    </source>
</evidence>
<feature type="chain" id="PRO_5046486232" evidence="1">
    <location>
        <begin position="22"/>
        <end position="234"/>
    </location>
</feature>
<proteinExistence type="predicted"/>
<accession>A0ABY4HY60</accession>
<protein>
    <submittedName>
        <fullName evidence="2">Uncharacterized protein</fullName>
    </submittedName>
</protein>
<reference evidence="2 3" key="1">
    <citation type="submission" date="2022-04" db="EMBL/GenBank/DDBJ databases">
        <title>The arsenic-methylating capacity of Chitinophaga filiformis YT5 during chitin decomposition.</title>
        <authorList>
            <person name="Chen G."/>
            <person name="Liang Y."/>
        </authorList>
    </citation>
    <scope>NUCLEOTIDE SEQUENCE [LARGE SCALE GENOMIC DNA]</scope>
    <source>
        <strain evidence="2 3">YT5</strain>
    </source>
</reference>
<name>A0ABY4HY60_CHIFI</name>
<sequence>MIRSTFRVLLFTLLFPVLAFAATDSLPAKYLSIGAKKAGICFGNSPVFTGFRFNGLNKNVRRLNGCDLALVNEDGKGASNGISVAAGANTQERNNGLAIGGLVNAVDHENGVMLGLLYNVGNRLNGLGAAVFLACDTVNGLAIGGEVGRRGTDTSGEINGLAVAISGTITGTMNGIAVSLENFSHQHRGLAIGAYNNTKRLNGVQIGFYNIALNNPKGFRRLPLINMHFGRQQR</sequence>
<keyword evidence="3" id="KW-1185">Reference proteome</keyword>
<keyword evidence="1" id="KW-0732">Signal</keyword>